<dbReference type="STRING" id="241145.SAMN05660776_1168"/>
<dbReference type="InterPro" id="IPR018841">
    <property type="entry name" value="DUF2442"/>
</dbReference>
<name>A0A1T5BGR6_9FLAO</name>
<accession>A0A1T5BGR6</accession>
<evidence type="ECO:0008006" key="3">
    <source>
        <dbReference type="Google" id="ProtNLM"/>
    </source>
</evidence>
<dbReference type="EMBL" id="FUYY01000002">
    <property type="protein sequence ID" value="SKB46267.1"/>
    <property type="molecule type" value="Genomic_DNA"/>
</dbReference>
<evidence type="ECO:0000313" key="2">
    <source>
        <dbReference type="Proteomes" id="UP000190230"/>
    </source>
</evidence>
<sequence>MNLTEAHIKINEVKFREGKVFFLLEDGREIGAPLKWYPKLNQASEDELLDFEISPGGYGVHWNKVDEDLSAYGMLNYSQEKNTKTV</sequence>
<dbReference type="Gene3D" id="3.30.2020.40">
    <property type="entry name" value="Uncharacterised protein PF10387, DUF2442"/>
    <property type="match status" value="1"/>
</dbReference>
<protein>
    <recommendedName>
        <fullName evidence="3">DUF2442 domain-containing protein</fullName>
    </recommendedName>
</protein>
<evidence type="ECO:0000313" key="1">
    <source>
        <dbReference type="EMBL" id="SKB46267.1"/>
    </source>
</evidence>
<dbReference type="Proteomes" id="UP000190230">
    <property type="component" value="Unassembled WGS sequence"/>
</dbReference>
<organism evidence="1 2">
    <name type="scientific">Salegentibacter holothuriorum</name>
    <dbReference type="NCBI Taxonomy" id="241145"/>
    <lineage>
        <taxon>Bacteria</taxon>
        <taxon>Pseudomonadati</taxon>
        <taxon>Bacteroidota</taxon>
        <taxon>Flavobacteriia</taxon>
        <taxon>Flavobacteriales</taxon>
        <taxon>Flavobacteriaceae</taxon>
        <taxon>Salegentibacter</taxon>
    </lineage>
</organism>
<dbReference type="RefSeq" id="WP_079719784.1">
    <property type="nucleotide sequence ID" value="NZ_FUYY01000002.1"/>
</dbReference>
<dbReference type="OrthoDB" id="9807561at2"/>
<gene>
    <name evidence="1" type="ORF">SAMN05660776_1168</name>
</gene>
<dbReference type="Pfam" id="PF10387">
    <property type="entry name" value="DUF2442"/>
    <property type="match status" value="1"/>
</dbReference>
<dbReference type="AlphaFoldDB" id="A0A1T5BGR6"/>
<proteinExistence type="predicted"/>
<reference evidence="2" key="1">
    <citation type="submission" date="2017-02" db="EMBL/GenBank/DDBJ databases">
        <authorList>
            <person name="Varghese N."/>
            <person name="Submissions S."/>
        </authorList>
    </citation>
    <scope>NUCLEOTIDE SEQUENCE [LARGE SCALE GENOMIC DNA]</scope>
    <source>
        <strain evidence="2">DSM 23405</strain>
    </source>
</reference>
<keyword evidence="2" id="KW-1185">Reference proteome</keyword>